<dbReference type="GO" id="GO:0043161">
    <property type="term" value="P:proteasome-mediated ubiquitin-dependent protein catabolic process"/>
    <property type="evidence" value="ECO:0007669"/>
    <property type="project" value="TreeGrafter"/>
</dbReference>
<gene>
    <name evidence="3" type="primary">PSMD6</name>
    <name evidence="3" type="ORF">F1559_000918</name>
</gene>
<feature type="coiled-coil region" evidence="1">
    <location>
        <begin position="64"/>
        <end position="91"/>
    </location>
</feature>
<dbReference type="Gene3D" id="1.25.40.570">
    <property type="match status" value="1"/>
</dbReference>
<dbReference type="InterPro" id="IPR019585">
    <property type="entry name" value="Rpn7/CSN1"/>
</dbReference>
<name>A0A7J7IDQ1_9RHOD</name>
<evidence type="ECO:0000256" key="1">
    <source>
        <dbReference type="SAM" id="Coils"/>
    </source>
</evidence>
<organism evidence="3 4">
    <name type="scientific">Cyanidiococcus yangmingshanensis</name>
    <dbReference type="NCBI Taxonomy" id="2690220"/>
    <lineage>
        <taxon>Eukaryota</taxon>
        <taxon>Rhodophyta</taxon>
        <taxon>Bangiophyceae</taxon>
        <taxon>Cyanidiales</taxon>
        <taxon>Cyanidiaceae</taxon>
        <taxon>Cyanidiococcus</taxon>
    </lineage>
</organism>
<feature type="domain" description="26S proteasome regulatory subunit Rpn7 N-terminal" evidence="2">
    <location>
        <begin position="62"/>
        <end position="229"/>
    </location>
</feature>
<comment type="caution">
    <text evidence="3">The sequence shown here is derived from an EMBL/GenBank/DDBJ whole genome shotgun (WGS) entry which is preliminary data.</text>
</comment>
<keyword evidence="3" id="KW-0647">Proteasome</keyword>
<dbReference type="Pfam" id="PF10602">
    <property type="entry name" value="RPN7"/>
    <property type="match status" value="1"/>
</dbReference>
<dbReference type="AlphaFoldDB" id="A0A7J7IDQ1"/>
<dbReference type="EMBL" id="VWRR01000017">
    <property type="protein sequence ID" value="KAF6000824.1"/>
    <property type="molecule type" value="Genomic_DNA"/>
</dbReference>
<dbReference type="InterPro" id="IPR045135">
    <property type="entry name" value="Rpn7_N"/>
</dbReference>
<evidence type="ECO:0000313" key="4">
    <source>
        <dbReference type="Proteomes" id="UP000530660"/>
    </source>
</evidence>
<dbReference type="PANTHER" id="PTHR14145:SF1">
    <property type="entry name" value="26S PROTEASOME NON-ATPASE REGULATORY SUBUNIT 6"/>
    <property type="match status" value="1"/>
</dbReference>
<dbReference type="Proteomes" id="UP000530660">
    <property type="component" value="Unassembled WGS sequence"/>
</dbReference>
<evidence type="ECO:0000313" key="3">
    <source>
        <dbReference type="EMBL" id="KAF6000824.1"/>
    </source>
</evidence>
<sequence length="257" mass="29256">MTSKEDTERDTILVLADLLFDVVKGRKHASELEQAIESQAALPFYEKLVGLRLPNVRVSEAALRERIAAQVDEYQRQIAEAREHEGETEVREALVARSAFWARTGDVARATRSYEAAFQETVAVGPKLDICFALFRLGLAMEDRRLMRRELARARELLTQGSDWERRNRLQVYDAIYRMYSEGDWEHAVDAFLDGLTTFTATELLSFRQFVFYAVICCLATRERPVLQQRVAASARGPAGDRSPPNVARLSERLCLV</sequence>
<keyword evidence="4" id="KW-1185">Reference proteome</keyword>
<dbReference type="OrthoDB" id="1452at2759"/>
<proteinExistence type="predicted"/>
<protein>
    <submittedName>
        <fullName evidence="3">26S proteasome non-ATPase regulatory subunit 6</fullName>
    </submittedName>
</protein>
<dbReference type="GO" id="GO:0000502">
    <property type="term" value="C:proteasome complex"/>
    <property type="evidence" value="ECO:0007669"/>
    <property type="project" value="UniProtKB-KW"/>
</dbReference>
<evidence type="ECO:0000259" key="2">
    <source>
        <dbReference type="Pfam" id="PF10602"/>
    </source>
</evidence>
<dbReference type="PANTHER" id="PTHR14145">
    <property type="entry name" value="26S PROTESOME SUBUNIT 6"/>
    <property type="match status" value="1"/>
</dbReference>
<keyword evidence="1" id="KW-0175">Coiled coil</keyword>
<reference evidence="3 4" key="1">
    <citation type="journal article" date="2020" name="J. Phycol.">
        <title>Comparative genome analysis reveals Cyanidiococcus gen. nov., a new extremophilic red algal genus sister to Cyanidioschyzon (Cyanidioschyzonaceae, Rhodophyta).</title>
        <authorList>
            <person name="Liu S.-L."/>
            <person name="Chiang Y.-R."/>
            <person name="Yoon H.S."/>
            <person name="Fu H.-Y."/>
        </authorList>
    </citation>
    <scope>NUCLEOTIDE SEQUENCE [LARGE SCALE GENOMIC DNA]</scope>
    <source>
        <strain evidence="3 4">THAL066</strain>
    </source>
</reference>
<accession>A0A7J7IDQ1</accession>